<evidence type="ECO:0000256" key="1">
    <source>
        <dbReference type="ARBA" id="ARBA00004141"/>
    </source>
</evidence>
<proteinExistence type="predicted"/>
<keyword evidence="3 5" id="KW-1133">Transmembrane helix</keyword>
<feature type="transmembrane region" description="Helical" evidence="5">
    <location>
        <begin position="103"/>
        <end position="128"/>
    </location>
</feature>
<comment type="subcellular location">
    <subcellularLocation>
        <location evidence="1">Membrane</location>
        <topology evidence="1">Multi-pass membrane protein</topology>
    </subcellularLocation>
</comment>
<dbReference type="InterPro" id="IPR004842">
    <property type="entry name" value="SLC12A_fam"/>
</dbReference>
<gene>
    <name evidence="8" type="ORF">BpHYR1_050350</name>
</gene>
<evidence type="ECO:0000313" key="9">
    <source>
        <dbReference type="Proteomes" id="UP000276133"/>
    </source>
</evidence>
<protein>
    <submittedName>
        <fullName evidence="8">Solute carrier family 12 member 6 isoform X2</fullName>
    </submittedName>
</protein>
<sequence>MSAETNDLSVENDVNGLFNPASKNLEFYEGFDQKPVANFLSSILNFDSVIPSSKINDQSSKPTNKLGTVLGVFFPCVQNIFGVIIFIRASWIVGIAGAYQASLILLLCFSCTLLTAISTSAIATNGIVPAGGPYFMISRALGPEFGGAVGILFYLGNTVAGSMYIVGAVEIFLKYMFPQFTLIGDIENQSDAFQNFRIYGSLLLIIIGTCVFIGIKFVSKLAPVSLIAVILSILCIYIGVIKSAFFPPNLPICVFNETRLIRYESYVIDEQSFCHNQKNCMNTHRNESFICPLWKAYCGPYYDAINGHERRALDKDQKEYIVEDFVTKKFGHLCRFFEMQDSVKIKQGIPGMSSSDPILTNYKASYLDENEVFPGEKGLPEVEILNKELTSFLILIGIYFPSVTGIMAGSNRSGDLKDPSKSIPQGTIAAVLITSFIYLSNVFTFAACVDGLLLRDKFGDSIDKKLLVAVLAWPNKWVIMVGAFFSTFGAGLQSLTGAPRLLQAIASDEIIPFLKPLSQSHHGEPLRASIVTLFFCWCGILLGNVDYLTPLITMFFLICYGFVNMACALQTLLKTPNWRPRYKYYHWSLSVLGLFLCLIMMFIVKWFYALIAIFIAIIIYKYIEFKGCVTRAEKEWGDGIQGFSMSAARFALQKLEESPPHVKNWRPQILLLVKCILQKPESLHEEYENLDYDIKVENSNSFAFASQLRAGKGLFVTASVIQGDYLKNSQLAKACKNKIEELMDEFKIKGFSDCLVARNIEDGICHLIQNEGLGGLRPNTILINWPENWKKDLAKKKNCNIYTDRLDICAFMQMLRFCHVNHSAVIITKGVEEWPCDSKHQIQHGTIDLWWIIHDGGLLLLTALLLKNHKIWQKCKLRVFTIATEIENCIQIKDHLIKYMYHLRIDAEVDVIEMKDAEISAYTYEKTVKLQEREELIKKLNLNNSGADSEPQLFLEMIRRNSTFNKVKSLNMIHETRKTSIFYSETLRKMHSAIELNKKILDKSKDASLVLMNIPAPPKDQETGDYSYFSYINAVTDGLNRTLLIRGSGSEVITIFS</sequence>
<dbReference type="Gene3D" id="1.20.1740.10">
    <property type="entry name" value="Amino acid/polyamine transporter I"/>
    <property type="match status" value="2"/>
</dbReference>
<keyword evidence="4 5" id="KW-0472">Membrane</keyword>
<comment type="caution">
    <text evidence="8">The sequence shown here is derived from an EMBL/GenBank/DDBJ whole genome shotgun (WGS) entry which is preliminary data.</text>
</comment>
<dbReference type="Proteomes" id="UP000276133">
    <property type="component" value="Unassembled WGS sequence"/>
</dbReference>
<evidence type="ECO:0000259" key="7">
    <source>
        <dbReference type="Pfam" id="PF03522"/>
    </source>
</evidence>
<feature type="transmembrane region" description="Helical" evidence="5">
    <location>
        <begin position="466"/>
        <end position="492"/>
    </location>
</feature>
<feature type="transmembrane region" description="Helical" evidence="5">
    <location>
        <begin position="428"/>
        <end position="454"/>
    </location>
</feature>
<dbReference type="STRING" id="10195.A0A3M7QGZ2"/>
<accession>A0A3M7QGZ2</accession>
<evidence type="ECO:0000256" key="3">
    <source>
        <dbReference type="ARBA" id="ARBA00022989"/>
    </source>
</evidence>
<dbReference type="GO" id="GO:0006884">
    <property type="term" value="P:cell volume homeostasis"/>
    <property type="evidence" value="ECO:0007669"/>
    <property type="project" value="TreeGrafter"/>
</dbReference>
<feature type="transmembrane region" description="Helical" evidence="5">
    <location>
        <begin position="196"/>
        <end position="215"/>
    </location>
</feature>
<dbReference type="PANTHER" id="PTHR11827:SF73">
    <property type="entry name" value="KAZACHOC, ISOFORM G"/>
    <property type="match status" value="1"/>
</dbReference>
<dbReference type="OrthoDB" id="2020542at2759"/>
<evidence type="ECO:0000256" key="5">
    <source>
        <dbReference type="SAM" id="Phobius"/>
    </source>
</evidence>
<dbReference type="AlphaFoldDB" id="A0A3M7QGZ2"/>
<dbReference type="FunFam" id="1.20.1740.10:FF:000037">
    <property type="entry name" value="Uncharacterized protein, isoform F"/>
    <property type="match status" value="1"/>
</dbReference>
<dbReference type="InterPro" id="IPR004841">
    <property type="entry name" value="AA-permease/SLC12A_dom"/>
</dbReference>
<feature type="transmembrane region" description="Helical" evidence="5">
    <location>
        <begin position="552"/>
        <end position="572"/>
    </location>
</feature>
<feature type="transmembrane region" description="Helical" evidence="5">
    <location>
        <begin position="69"/>
        <end position="91"/>
    </location>
</feature>
<keyword evidence="9" id="KW-1185">Reference proteome</keyword>
<feature type="transmembrane region" description="Helical" evidence="5">
    <location>
        <begin position="148"/>
        <end position="175"/>
    </location>
</feature>
<dbReference type="Pfam" id="PF03522">
    <property type="entry name" value="SLC12"/>
    <property type="match status" value="2"/>
</dbReference>
<dbReference type="GO" id="GO:1990573">
    <property type="term" value="P:potassium ion import across plasma membrane"/>
    <property type="evidence" value="ECO:0007669"/>
    <property type="project" value="TreeGrafter"/>
</dbReference>
<name>A0A3M7QGZ2_BRAPC</name>
<feature type="transmembrane region" description="Helical" evidence="5">
    <location>
        <begin position="389"/>
        <end position="408"/>
    </location>
</feature>
<dbReference type="GO" id="GO:0045202">
    <property type="term" value="C:synapse"/>
    <property type="evidence" value="ECO:0007669"/>
    <property type="project" value="GOC"/>
</dbReference>
<dbReference type="GO" id="GO:0007268">
    <property type="term" value="P:chemical synaptic transmission"/>
    <property type="evidence" value="ECO:0007669"/>
    <property type="project" value="TreeGrafter"/>
</dbReference>
<feature type="domain" description="SLC12A transporter C-terminal" evidence="7">
    <location>
        <begin position="839"/>
        <end position="1057"/>
    </location>
</feature>
<dbReference type="GO" id="GO:0055075">
    <property type="term" value="P:potassium ion homeostasis"/>
    <property type="evidence" value="ECO:0007669"/>
    <property type="project" value="TreeGrafter"/>
</dbReference>
<evidence type="ECO:0000256" key="4">
    <source>
        <dbReference type="ARBA" id="ARBA00023136"/>
    </source>
</evidence>
<reference evidence="8 9" key="1">
    <citation type="journal article" date="2018" name="Sci. Rep.">
        <title>Genomic signatures of local adaptation to the degree of environmental predictability in rotifers.</title>
        <authorList>
            <person name="Franch-Gras L."/>
            <person name="Hahn C."/>
            <person name="Garcia-Roger E.M."/>
            <person name="Carmona M.J."/>
            <person name="Serra M."/>
            <person name="Gomez A."/>
        </authorList>
    </citation>
    <scope>NUCLEOTIDE SEQUENCE [LARGE SCALE GENOMIC DNA]</scope>
    <source>
        <strain evidence="8">HYR1</strain>
    </source>
</reference>
<feature type="transmembrane region" description="Helical" evidence="5">
    <location>
        <begin position="221"/>
        <end position="240"/>
    </location>
</feature>
<dbReference type="PANTHER" id="PTHR11827">
    <property type="entry name" value="SOLUTE CARRIER FAMILY 12, CATION COTRANSPORTERS"/>
    <property type="match status" value="1"/>
</dbReference>
<keyword evidence="2 5" id="KW-0812">Transmembrane</keyword>
<feature type="domain" description="Amino acid permease/ SLC12A" evidence="6">
    <location>
        <begin position="71"/>
        <end position="241"/>
    </location>
</feature>
<organism evidence="8 9">
    <name type="scientific">Brachionus plicatilis</name>
    <name type="common">Marine rotifer</name>
    <name type="synonym">Brachionus muelleri</name>
    <dbReference type="NCBI Taxonomy" id="10195"/>
    <lineage>
        <taxon>Eukaryota</taxon>
        <taxon>Metazoa</taxon>
        <taxon>Spiralia</taxon>
        <taxon>Gnathifera</taxon>
        <taxon>Rotifera</taxon>
        <taxon>Eurotatoria</taxon>
        <taxon>Monogononta</taxon>
        <taxon>Pseudotrocha</taxon>
        <taxon>Ploima</taxon>
        <taxon>Brachionidae</taxon>
        <taxon>Brachionus</taxon>
    </lineage>
</organism>
<dbReference type="InterPro" id="IPR018491">
    <property type="entry name" value="SLC12_C"/>
</dbReference>
<evidence type="ECO:0000313" key="8">
    <source>
        <dbReference type="EMBL" id="RNA10301.1"/>
    </source>
</evidence>
<dbReference type="Pfam" id="PF00324">
    <property type="entry name" value="AA_permease"/>
    <property type="match status" value="2"/>
</dbReference>
<feature type="domain" description="Amino acid permease/ SLC12A" evidence="6">
    <location>
        <begin position="373"/>
        <end position="670"/>
    </location>
</feature>
<evidence type="ECO:0000259" key="6">
    <source>
        <dbReference type="Pfam" id="PF00324"/>
    </source>
</evidence>
<dbReference type="GO" id="GO:0015379">
    <property type="term" value="F:potassium:chloride symporter activity"/>
    <property type="evidence" value="ECO:0007669"/>
    <property type="project" value="TreeGrafter"/>
</dbReference>
<feature type="domain" description="SLC12A transporter C-terminal" evidence="7">
    <location>
        <begin position="704"/>
        <end position="816"/>
    </location>
</feature>
<evidence type="ECO:0000256" key="2">
    <source>
        <dbReference type="ARBA" id="ARBA00022692"/>
    </source>
</evidence>
<dbReference type="GO" id="GO:0005886">
    <property type="term" value="C:plasma membrane"/>
    <property type="evidence" value="ECO:0007669"/>
    <property type="project" value="TreeGrafter"/>
</dbReference>
<dbReference type="GO" id="GO:0055064">
    <property type="term" value="P:chloride ion homeostasis"/>
    <property type="evidence" value="ECO:0007669"/>
    <property type="project" value="TreeGrafter"/>
</dbReference>
<dbReference type="EMBL" id="REGN01006244">
    <property type="protein sequence ID" value="RNA10301.1"/>
    <property type="molecule type" value="Genomic_DNA"/>
</dbReference>